<protein>
    <submittedName>
        <fullName evidence="1">Cell division protein FtsK</fullName>
    </submittedName>
</protein>
<evidence type="ECO:0000313" key="2">
    <source>
        <dbReference type="Proteomes" id="UP000309117"/>
    </source>
</evidence>
<keyword evidence="1" id="KW-0132">Cell division</keyword>
<accession>A0A4S2BPU7</accession>
<dbReference type="RefSeq" id="WP_004045685.1">
    <property type="nucleotide sequence ID" value="NZ_AQFR02000003.1"/>
</dbReference>
<keyword evidence="1" id="KW-0131">Cell cycle</keyword>
<dbReference type="InterPro" id="IPR027417">
    <property type="entry name" value="P-loop_NTPase"/>
</dbReference>
<name>A0A4S2BPU7_9LACO</name>
<dbReference type="Proteomes" id="UP000309117">
    <property type="component" value="Unassembled WGS sequence"/>
</dbReference>
<gene>
    <name evidence="1" type="ORF">E5351_01530</name>
</gene>
<dbReference type="EMBL" id="SRYV01000002">
    <property type="protein sequence ID" value="TGY17167.1"/>
    <property type="molecule type" value="Genomic_DNA"/>
</dbReference>
<dbReference type="GO" id="GO:0051301">
    <property type="term" value="P:cell division"/>
    <property type="evidence" value="ECO:0007669"/>
    <property type="project" value="UniProtKB-KW"/>
</dbReference>
<evidence type="ECO:0000313" key="1">
    <source>
        <dbReference type="EMBL" id="TGY17167.1"/>
    </source>
</evidence>
<proteinExistence type="predicted"/>
<comment type="caution">
    <text evidence="1">The sequence shown here is derived from an EMBL/GenBank/DDBJ whole genome shotgun (WGS) entry which is preliminary data.</text>
</comment>
<sequence>MNSNYILTLSKSLTIDAYKQINFLIAGARGSGKTYGALILIAEMASFPRTDPNKLLGTSQLPTQIYIVDFKDSDMARLGELLPPGRVATNKAEAIKVVSDYDNKMHSRLDFIKSQAFGETAGTLGMPMYYLIIDEWSATNAAFNQGMTKEDKNMRYKWNALITDISMMNRVPGLGIGLISQQISVINSGLNSSIQEEAGLKFHFGDANMSSYRLTFGNDIQIPEIHLETGEAYAWIEGITSSGYVIPFGMPEIEPNSLWKYLKEALSNQDDDKYLYMTTN</sequence>
<reference evidence="1 2" key="1">
    <citation type="submission" date="2019-04" db="EMBL/GenBank/DDBJ databases">
        <title>Microbes associate with the intestines of laboratory mice.</title>
        <authorList>
            <person name="Navarre W."/>
            <person name="Wong E."/>
            <person name="Huang K."/>
            <person name="Tropini C."/>
            <person name="Ng K."/>
            <person name="Yu B."/>
        </authorList>
    </citation>
    <scope>NUCLEOTIDE SEQUENCE [LARGE SCALE GENOMIC DNA]</scope>
    <source>
        <strain evidence="1 2">NM61_E11</strain>
    </source>
</reference>
<dbReference type="Gene3D" id="3.40.50.300">
    <property type="entry name" value="P-loop containing nucleotide triphosphate hydrolases"/>
    <property type="match status" value="1"/>
</dbReference>
<dbReference type="AlphaFoldDB" id="A0A4S2BPU7"/>
<organism evidence="1 2">
    <name type="scientific">Lactobacillus intestinalis</name>
    <dbReference type="NCBI Taxonomy" id="151781"/>
    <lineage>
        <taxon>Bacteria</taxon>
        <taxon>Bacillati</taxon>
        <taxon>Bacillota</taxon>
        <taxon>Bacilli</taxon>
        <taxon>Lactobacillales</taxon>
        <taxon>Lactobacillaceae</taxon>
        <taxon>Lactobacillus</taxon>
    </lineage>
</organism>